<dbReference type="KEGG" id="smo:SELMODRAFT_441914"/>
<evidence type="ECO:0000313" key="2">
    <source>
        <dbReference type="Proteomes" id="UP000001514"/>
    </source>
</evidence>
<proteinExistence type="predicted"/>
<gene>
    <name evidence="1" type="ORF">SELMODRAFT_441914</name>
</gene>
<organism evidence="2">
    <name type="scientific">Selaginella moellendorffii</name>
    <name type="common">Spikemoss</name>
    <dbReference type="NCBI Taxonomy" id="88036"/>
    <lineage>
        <taxon>Eukaryota</taxon>
        <taxon>Viridiplantae</taxon>
        <taxon>Streptophyta</taxon>
        <taxon>Embryophyta</taxon>
        <taxon>Tracheophyta</taxon>
        <taxon>Lycopodiopsida</taxon>
        <taxon>Selaginellales</taxon>
        <taxon>Selaginellaceae</taxon>
        <taxon>Selaginella</taxon>
    </lineage>
</organism>
<reference evidence="1 2" key="1">
    <citation type="journal article" date="2011" name="Science">
        <title>The Selaginella genome identifies genetic changes associated with the evolution of vascular plants.</title>
        <authorList>
            <person name="Banks J.A."/>
            <person name="Nishiyama T."/>
            <person name="Hasebe M."/>
            <person name="Bowman J.L."/>
            <person name="Gribskov M."/>
            <person name="dePamphilis C."/>
            <person name="Albert V.A."/>
            <person name="Aono N."/>
            <person name="Aoyama T."/>
            <person name="Ambrose B.A."/>
            <person name="Ashton N.W."/>
            <person name="Axtell M.J."/>
            <person name="Barker E."/>
            <person name="Barker M.S."/>
            <person name="Bennetzen J.L."/>
            <person name="Bonawitz N.D."/>
            <person name="Chapple C."/>
            <person name="Cheng C."/>
            <person name="Correa L.G."/>
            <person name="Dacre M."/>
            <person name="DeBarry J."/>
            <person name="Dreyer I."/>
            <person name="Elias M."/>
            <person name="Engstrom E.M."/>
            <person name="Estelle M."/>
            <person name="Feng L."/>
            <person name="Finet C."/>
            <person name="Floyd S.K."/>
            <person name="Frommer W.B."/>
            <person name="Fujita T."/>
            <person name="Gramzow L."/>
            <person name="Gutensohn M."/>
            <person name="Harholt J."/>
            <person name="Hattori M."/>
            <person name="Heyl A."/>
            <person name="Hirai T."/>
            <person name="Hiwatashi Y."/>
            <person name="Ishikawa M."/>
            <person name="Iwata M."/>
            <person name="Karol K.G."/>
            <person name="Koehler B."/>
            <person name="Kolukisaoglu U."/>
            <person name="Kubo M."/>
            <person name="Kurata T."/>
            <person name="Lalonde S."/>
            <person name="Li K."/>
            <person name="Li Y."/>
            <person name="Litt A."/>
            <person name="Lyons E."/>
            <person name="Manning G."/>
            <person name="Maruyama T."/>
            <person name="Michael T.P."/>
            <person name="Mikami K."/>
            <person name="Miyazaki S."/>
            <person name="Morinaga S."/>
            <person name="Murata T."/>
            <person name="Mueller-Roeber B."/>
            <person name="Nelson D.R."/>
            <person name="Obara M."/>
            <person name="Oguri Y."/>
            <person name="Olmstead R.G."/>
            <person name="Onodera N."/>
            <person name="Petersen B.L."/>
            <person name="Pils B."/>
            <person name="Prigge M."/>
            <person name="Rensing S.A."/>
            <person name="Riano-Pachon D.M."/>
            <person name="Roberts A.W."/>
            <person name="Sato Y."/>
            <person name="Scheller H.V."/>
            <person name="Schulz B."/>
            <person name="Schulz C."/>
            <person name="Shakirov E.V."/>
            <person name="Shibagaki N."/>
            <person name="Shinohara N."/>
            <person name="Shippen D.E."/>
            <person name="Soerensen I."/>
            <person name="Sotooka R."/>
            <person name="Sugimoto N."/>
            <person name="Sugita M."/>
            <person name="Sumikawa N."/>
            <person name="Tanurdzic M."/>
            <person name="Theissen G."/>
            <person name="Ulvskov P."/>
            <person name="Wakazuki S."/>
            <person name="Weng J.K."/>
            <person name="Willats W.W."/>
            <person name="Wipf D."/>
            <person name="Wolf P.G."/>
            <person name="Yang L."/>
            <person name="Zimmer A.D."/>
            <person name="Zhu Q."/>
            <person name="Mitros T."/>
            <person name="Hellsten U."/>
            <person name="Loque D."/>
            <person name="Otillar R."/>
            <person name="Salamov A."/>
            <person name="Schmutz J."/>
            <person name="Shapiro H."/>
            <person name="Lindquist E."/>
            <person name="Lucas S."/>
            <person name="Rokhsar D."/>
            <person name="Grigoriev I.V."/>
        </authorList>
    </citation>
    <scope>NUCLEOTIDE SEQUENCE [LARGE SCALE GENOMIC DNA]</scope>
</reference>
<dbReference type="HOGENOM" id="CLU_1550166_0_0_1"/>
<protein>
    <submittedName>
        <fullName evidence="1">Uncharacterized protein</fullName>
    </submittedName>
</protein>
<accession>D8RNR1</accession>
<name>D8RNR1_SELML</name>
<dbReference type="Proteomes" id="UP000001514">
    <property type="component" value="Unassembled WGS sequence"/>
</dbReference>
<keyword evidence="2" id="KW-1185">Reference proteome</keyword>
<dbReference type="EMBL" id="GL377585">
    <property type="protein sequence ID" value="EFJ25910.1"/>
    <property type="molecule type" value="Genomic_DNA"/>
</dbReference>
<evidence type="ECO:0000313" key="1">
    <source>
        <dbReference type="EMBL" id="EFJ25910.1"/>
    </source>
</evidence>
<dbReference type="Gramene" id="EFJ25910">
    <property type="protein sequence ID" value="EFJ25910"/>
    <property type="gene ID" value="SELMODRAFT_441914"/>
</dbReference>
<dbReference type="InParanoid" id="D8RNR1"/>
<sequence>MRRRKIITPSAAQVIEHITFSRWKIAEHLQWPGTILVLHLEEQVHIYRVPDSKTPAGSKSGISLFTPKVARTLPYVNKKSSWLRSADNWVIFHGERIREIDNVGYDDRIHARPLHVQGNLLPLLSRNFNPSEELVTVAPRSEAASSSLESARAGCLSLNLPEIAAARSSSPQA</sequence>
<dbReference type="AlphaFoldDB" id="D8RNR1"/>